<gene>
    <name evidence="3" type="ORF">G4Y79_07210</name>
</gene>
<dbReference type="Proteomes" id="UP000594468">
    <property type="component" value="Chromosome"/>
</dbReference>
<dbReference type="Gene3D" id="3.40.50.720">
    <property type="entry name" value="NAD(P)-binding Rossmann-like Domain"/>
    <property type="match status" value="1"/>
</dbReference>
<evidence type="ECO:0000259" key="1">
    <source>
        <dbReference type="Pfam" id="PF01408"/>
    </source>
</evidence>
<protein>
    <submittedName>
        <fullName evidence="3">Gfo/Idh/MocA family oxidoreductase</fullName>
    </submittedName>
</protein>
<dbReference type="Pfam" id="PF01408">
    <property type="entry name" value="GFO_IDH_MocA"/>
    <property type="match status" value="1"/>
</dbReference>
<feature type="domain" description="GFO/IDH/MocA-like oxidoreductase" evidence="2">
    <location>
        <begin position="132"/>
        <end position="258"/>
    </location>
</feature>
<keyword evidence="4" id="KW-1185">Reference proteome</keyword>
<evidence type="ECO:0000313" key="3">
    <source>
        <dbReference type="EMBL" id="QPC84152.1"/>
    </source>
</evidence>
<accession>A0A7S8EC02</accession>
<dbReference type="GO" id="GO:0000166">
    <property type="term" value="F:nucleotide binding"/>
    <property type="evidence" value="ECO:0007669"/>
    <property type="project" value="InterPro"/>
</dbReference>
<dbReference type="PANTHER" id="PTHR43377:SF1">
    <property type="entry name" value="BILIVERDIN REDUCTASE A"/>
    <property type="match status" value="1"/>
</dbReference>
<dbReference type="PANTHER" id="PTHR43377">
    <property type="entry name" value="BILIVERDIN REDUCTASE A"/>
    <property type="match status" value="1"/>
</dbReference>
<name>A0A7S8EC02_9CHLR</name>
<dbReference type="SUPFAM" id="SSF51735">
    <property type="entry name" value="NAD(P)-binding Rossmann-fold domains"/>
    <property type="match status" value="1"/>
</dbReference>
<dbReference type="KEGG" id="pmet:G4Y79_07210"/>
<feature type="domain" description="Gfo/Idh/MocA-like oxidoreductase N-terminal" evidence="1">
    <location>
        <begin position="4"/>
        <end position="121"/>
    </location>
</feature>
<proteinExistence type="predicted"/>
<evidence type="ECO:0000313" key="4">
    <source>
        <dbReference type="Proteomes" id="UP000594468"/>
    </source>
</evidence>
<dbReference type="InterPro" id="IPR055170">
    <property type="entry name" value="GFO_IDH_MocA-like_dom"/>
</dbReference>
<sequence>MKEIGYVGVAHIHTPGFVDRLNKRSDFHVKAVWDKKPERAQITAEKLSTQTVADLSDILGDDEIEAVVICSETDDHEELVEKATAAGKHLFVEKPLGISGPAAYRMANAIDKAGVIFQTGHFMRGQAPHLFIKQQIEAGTLGKITRVRHSNVHNGSIGHWFESGWFEDGWMWMTDTKQAGVGGFGDLGAHSIDILMWLFGDIARVTAQIDRAFDHYDCDEYGESLIRFENGIIGTMAAGWVDVLRPMPVMVAGTEGTIYLDQNNVYFKSDHVEGADGTTPWTDLPEALPHAFELFLDALQGEDVPLITAQEMAARAAVVDAFYEADKTSSWVQPKTNTES</sequence>
<dbReference type="InterPro" id="IPR036291">
    <property type="entry name" value="NAD(P)-bd_dom_sf"/>
</dbReference>
<dbReference type="SUPFAM" id="SSF55347">
    <property type="entry name" value="Glyceraldehyde-3-phosphate dehydrogenase-like, C-terminal domain"/>
    <property type="match status" value="1"/>
</dbReference>
<dbReference type="Pfam" id="PF22725">
    <property type="entry name" value="GFO_IDH_MocA_C3"/>
    <property type="match status" value="1"/>
</dbReference>
<dbReference type="AlphaFoldDB" id="A0A7S8EC02"/>
<evidence type="ECO:0000259" key="2">
    <source>
        <dbReference type="Pfam" id="PF22725"/>
    </source>
</evidence>
<dbReference type="InterPro" id="IPR051450">
    <property type="entry name" value="Gfo/Idh/MocA_Oxidoreductases"/>
</dbReference>
<dbReference type="RefSeq" id="WP_195172216.1">
    <property type="nucleotide sequence ID" value="NZ_CP062983.1"/>
</dbReference>
<organism evidence="3 4">
    <name type="scientific">Phototrophicus methaneseepsis</name>
    <dbReference type="NCBI Taxonomy" id="2710758"/>
    <lineage>
        <taxon>Bacteria</taxon>
        <taxon>Bacillati</taxon>
        <taxon>Chloroflexota</taxon>
        <taxon>Candidatus Thermofontia</taxon>
        <taxon>Phototrophicales</taxon>
        <taxon>Phototrophicaceae</taxon>
        <taxon>Phototrophicus</taxon>
    </lineage>
</organism>
<dbReference type="InterPro" id="IPR000683">
    <property type="entry name" value="Gfo/Idh/MocA-like_OxRdtase_N"/>
</dbReference>
<reference evidence="3" key="1">
    <citation type="submission" date="2020-02" db="EMBL/GenBank/DDBJ databases">
        <authorList>
            <person name="Zheng R.K."/>
            <person name="Sun C.M."/>
        </authorList>
    </citation>
    <scope>NUCLEOTIDE SEQUENCE [LARGE SCALE GENOMIC DNA]</scope>
    <source>
        <strain evidence="3">Rifampicinis</strain>
    </source>
</reference>
<dbReference type="Gene3D" id="3.30.360.10">
    <property type="entry name" value="Dihydrodipicolinate Reductase, domain 2"/>
    <property type="match status" value="1"/>
</dbReference>
<dbReference type="EMBL" id="CP062983">
    <property type="protein sequence ID" value="QPC84152.1"/>
    <property type="molecule type" value="Genomic_DNA"/>
</dbReference>